<evidence type="ECO:0000313" key="2">
    <source>
        <dbReference type="Proteomes" id="UP000177932"/>
    </source>
</evidence>
<comment type="caution">
    <text evidence="1">The sequence shown here is derived from an EMBL/GenBank/DDBJ whole genome shotgun (WGS) entry which is preliminary data.</text>
</comment>
<name>A0A1G2H954_9BACT</name>
<dbReference type="EMBL" id="MHOD01000006">
    <property type="protein sequence ID" value="OGZ58478.1"/>
    <property type="molecule type" value="Genomic_DNA"/>
</dbReference>
<gene>
    <name evidence="1" type="ORF">A2827_00050</name>
</gene>
<sequence length="208" mass="24300">MREWNDAVDFFSSEHPERRRELEDVIFIIIKSFPLLDGINPAEFACELCKRASDALVQARGKAKKEFNLLPLSSLRYRSLDLDTAEKSRNGDGRRGFDEFISAERPTSKEYLDFIRYNVGEELWEHLESPCGESMLWNYPKFCEEILRSAQMRSRRFSWCSTQELIRSALEKDREGCFSTLFGPNFRGLLVRDCLTIKKPRGRPRTAK</sequence>
<protein>
    <submittedName>
        <fullName evidence="1">Uncharacterized protein</fullName>
    </submittedName>
</protein>
<dbReference type="STRING" id="1802158.A2827_00050"/>
<reference evidence="1 2" key="1">
    <citation type="journal article" date="2016" name="Nat. Commun.">
        <title>Thousands of microbial genomes shed light on interconnected biogeochemical processes in an aquifer system.</title>
        <authorList>
            <person name="Anantharaman K."/>
            <person name="Brown C.T."/>
            <person name="Hug L.A."/>
            <person name="Sharon I."/>
            <person name="Castelle C.J."/>
            <person name="Probst A.J."/>
            <person name="Thomas B.C."/>
            <person name="Singh A."/>
            <person name="Wilkins M.J."/>
            <person name="Karaoz U."/>
            <person name="Brodie E.L."/>
            <person name="Williams K.H."/>
            <person name="Hubbard S.S."/>
            <person name="Banfield J.F."/>
        </authorList>
    </citation>
    <scope>NUCLEOTIDE SEQUENCE [LARGE SCALE GENOMIC DNA]</scope>
</reference>
<accession>A0A1G2H954</accession>
<organism evidence="1 2">
    <name type="scientific">Candidatus Spechtbacteria bacterium RIFCSPHIGHO2_01_FULL_43_30</name>
    <dbReference type="NCBI Taxonomy" id="1802158"/>
    <lineage>
        <taxon>Bacteria</taxon>
        <taxon>Candidatus Spechtiibacteriota</taxon>
    </lineage>
</organism>
<dbReference type="AlphaFoldDB" id="A0A1G2H954"/>
<dbReference type="Proteomes" id="UP000177932">
    <property type="component" value="Unassembled WGS sequence"/>
</dbReference>
<evidence type="ECO:0000313" key="1">
    <source>
        <dbReference type="EMBL" id="OGZ58478.1"/>
    </source>
</evidence>
<proteinExistence type="predicted"/>